<dbReference type="Proteomes" id="UP000188605">
    <property type="component" value="Unassembled WGS sequence"/>
</dbReference>
<protein>
    <submittedName>
        <fullName evidence="1">Inositol 2-dehydrogenase</fullName>
    </submittedName>
</protein>
<reference evidence="1" key="1">
    <citation type="submission" date="2016-08" db="EMBL/GenBank/DDBJ databases">
        <authorList>
            <person name="Ngugi D.K."/>
            <person name="Miyake S."/>
            <person name="Stingl U."/>
        </authorList>
    </citation>
    <scope>NUCLEOTIDE SEQUENCE</scope>
    <source>
        <strain evidence="1">SCG-B11WGA-EpuloA1</strain>
    </source>
</reference>
<evidence type="ECO:0000313" key="2">
    <source>
        <dbReference type="Proteomes" id="UP000188605"/>
    </source>
</evidence>
<keyword evidence="2" id="KW-1185">Reference proteome</keyword>
<accession>A0ACC8XBX0</accession>
<organism evidence="1 2">
    <name type="scientific">Candidatus Epulonipiscium fishelsonii</name>
    <dbReference type="NCBI Taxonomy" id="77094"/>
    <lineage>
        <taxon>Bacteria</taxon>
        <taxon>Bacillati</taxon>
        <taxon>Bacillota</taxon>
        <taxon>Clostridia</taxon>
        <taxon>Lachnospirales</taxon>
        <taxon>Lachnospiraceae</taxon>
        <taxon>Candidatus Epulonipiscium</taxon>
    </lineage>
</organism>
<sequence length="336" mass="37180">MLKLGMLGAGRIGRLHGDNIAKFIKGAKLEAIADPYLTEDAKQWAKEIGVTKVFTDPEEIFKDSDIDAVLICSSTDTHAEFLMKAAAAKKHIFCEKPIDLDTERIKKAIQAAQDANVKLMVGFVRRFDRDHSSVANIVKSGDMGKPHIVKITSRDPEAPPLSYVKISGGIFTDMMIHDFDMARFLAGSEVTEVTAIGEICITPEIKQYDDIDTAIVSLKFENGAIGVIDNSRAARYGYDQRVEVHCDKGTVLDDNNLENYVKISTKDGVTIGKPTWFFLQRYNDAFVKEVQDFVDAVVNNTEVPVGGHDGLMSVYIAQAAKRSLDEKRTVLLSELM</sequence>
<gene>
    <name evidence="1" type="ORF">AN396_06480</name>
</gene>
<evidence type="ECO:0000313" key="1">
    <source>
        <dbReference type="EMBL" id="ONI40091.1"/>
    </source>
</evidence>
<comment type="caution">
    <text evidence="1">The sequence shown here is derived from an EMBL/GenBank/DDBJ whole genome shotgun (WGS) entry which is preliminary data.</text>
</comment>
<dbReference type="EMBL" id="LJDB01000056">
    <property type="protein sequence ID" value="ONI40091.1"/>
    <property type="molecule type" value="Genomic_DNA"/>
</dbReference>
<name>A0ACC8XBX0_9FIRM</name>
<proteinExistence type="predicted"/>